<keyword evidence="3" id="KW-0520">NAD</keyword>
<dbReference type="InterPro" id="IPR050418">
    <property type="entry name" value="D-iso_2-hydroxyacid_DH_PdxB"/>
</dbReference>
<dbReference type="Pfam" id="PF02826">
    <property type="entry name" value="2-Hacid_dh_C"/>
    <property type="match status" value="1"/>
</dbReference>
<dbReference type="KEGG" id="aup:AsAng_0047210"/>
<feature type="domain" description="D-isomer specific 2-hydroxyacid dehydrogenase NAD-binding" evidence="6">
    <location>
        <begin position="106"/>
        <end position="294"/>
    </location>
</feature>
<dbReference type="Proteomes" id="UP001060919">
    <property type="component" value="Chromosome"/>
</dbReference>
<reference evidence="7" key="1">
    <citation type="submission" date="2022-09" db="EMBL/GenBank/DDBJ databases">
        <title>Aureispira anguillicida sp. nov., isolated from Leptocephalus of Japanese eel Anguilla japonica.</title>
        <authorList>
            <person name="Yuasa K."/>
            <person name="Mekata T."/>
            <person name="Ikunari K."/>
        </authorList>
    </citation>
    <scope>NUCLEOTIDE SEQUENCE</scope>
    <source>
        <strain evidence="7">EL160426</strain>
    </source>
</reference>
<evidence type="ECO:0000313" key="8">
    <source>
        <dbReference type="Proteomes" id="UP001060919"/>
    </source>
</evidence>
<sequence length="320" mass="34672">MIKILVNDGIHPDGKLLLEEANYAVDDTKIPQEELAEKLPNYDAIIVRSATKVRKELIDQCPNLKVIARGGVGMDNIDVEYARSKGIRVINTPKASSQSVAELVVGHLFTLSRFLHRANRDMTTKGATEFKALKKQYSKGVQLRGKTLGIIGFGRIGQEVARLALGLGMRVLATDLFDNTVNIDLGTPDVSDVAFSIRLSTVPLAKVFAKSDYITIHVPSSDQPVIGAAEMQQLKDGVFLVNTSRGGTIDEQVLLEALESGKVAGAALDVFTNEPTPNQDLLNHPKISVSPHIGASTLEAQRNIGLELADAFIDFFGEDN</sequence>
<evidence type="ECO:0000313" key="7">
    <source>
        <dbReference type="EMBL" id="BDS13958.1"/>
    </source>
</evidence>
<keyword evidence="2 4" id="KW-0560">Oxidoreductase</keyword>
<dbReference type="PROSITE" id="PS00065">
    <property type="entry name" value="D_2_HYDROXYACID_DH_1"/>
    <property type="match status" value="1"/>
</dbReference>
<name>A0A915YIY7_9BACT</name>
<dbReference type="EMBL" id="AP026867">
    <property type="protein sequence ID" value="BDS13958.1"/>
    <property type="molecule type" value="Genomic_DNA"/>
</dbReference>
<evidence type="ECO:0000259" key="5">
    <source>
        <dbReference type="Pfam" id="PF00389"/>
    </source>
</evidence>
<dbReference type="Pfam" id="PF00389">
    <property type="entry name" value="2-Hacid_dh"/>
    <property type="match status" value="1"/>
</dbReference>
<dbReference type="PANTHER" id="PTHR43761">
    <property type="entry name" value="D-ISOMER SPECIFIC 2-HYDROXYACID DEHYDROGENASE FAMILY PROTEIN (AFU_ORTHOLOGUE AFUA_1G13630)"/>
    <property type="match status" value="1"/>
</dbReference>
<dbReference type="SUPFAM" id="SSF51735">
    <property type="entry name" value="NAD(P)-binding Rossmann-fold domains"/>
    <property type="match status" value="1"/>
</dbReference>
<dbReference type="GO" id="GO:0051287">
    <property type="term" value="F:NAD binding"/>
    <property type="evidence" value="ECO:0007669"/>
    <property type="project" value="InterPro"/>
</dbReference>
<dbReference type="PANTHER" id="PTHR43761:SF1">
    <property type="entry name" value="D-ISOMER SPECIFIC 2-HYDROXYACID DEHYDROGENASE CATALYTIC DOMAIN-CONTAINING PROTEIN-RELATED"/>
    <property type="match status" value="1"/>
</dbReference>
<keyword evidence="8" id="KW-1185">Reference proteome</keyword>
<evidence type="ECO:0000259" key="6">
    <source>
        <dbReference type="Pfam" id="PF02826"/>
    </source>
</evidence>
<organism evidence="7 8">
    <name type="scientific">Aureispira anguillae</name>
    <dbReference type="NCBI Taxonomy" id="2864201"/>
    <lineage>
        <taxon>Bacteria</taxon>
        <taxon>Pseudomonadati</taxon>
        <taxon>Bacteroidota</taxon>
        <taxon>Saprospiria</taxon>
        <taxon>Saprospirales</taxon>
        <taxon>Saprospiraceae</taxon>
        <taxon>Aureispira</taxon>
    </lineage>
</organism>
<dbReference type="InterPro" id="IPR006140">
    <property type="entry name" value="D-isomer_DH_NAD-bd"/>
</dbReference>
<dbReference type="InterPro" id="IPR036291">
    <property type="entry name" value="NAD(P)-bd_dom_sf"/>
</dbReference>
<evidence type="ECO:0000256" key="4">
    <source>
        <dbReference type="RuleBase" id="RU003719"/>
    </source>
</evidence>
<dbReference type="AlphaFoldDB" id="A0A915YIY7"/>
<accession>A0A915YIY7</accession>
<dbReference type="GO" id="GO:0016616">
    <property type="term" value="F:oxidoreductase activity, acting on the CH-OH group of donors, NAD or NADP as acceptor"/>
    <property type="evidence" value="ECO:0007669"/>
    <property type="project" value="InterPro"/>
</dbReference>
<dbReference type="CDD" id="cd05303">
    <property type="entry name" value="PGDH_2"/>
    <property type="match status" value="1"/>
</dbReference>
<feature type="domain" description="D-isomer specific 2-hydroxyacid dehydrogenase catalytic" evidence="5">
    <location>
        <begin position="4"/>
        <end position="317"/>
    </location>
</feature>
<proteinExistence type="inferred from homology"/>
<evidence type="ECO:0000256" key="3">
    <source>
        <dbReference type="ARBA" id="ARBA00023027"/>
    </source>
</evidence>
<dbReference type="InterPro" id="IPR029752">
    <property type="entry name" value="D-isomer_DH_CS1"/>
</dbReference>
<evidence type="ECO:0000256" key="2">
    <source>
        <dbReference type="ARBA" id="ARBA00023002"/>
    </source>
</evidence>
<dbReference type="RefSeq" id="WP_264789202.1">
    <property type="nucleotide sequence ID" value="NZ_AP026867.1"/>
</dbReference>
<comment type="similarity">
    <text evidence="1 4">Belongs to the D-isomer specific 2-hydroxyacid dehydrogenase family.</text>
</comment>
<dbReference type="SUPFAM" id="SSF52283">
    <property type="entry name" value="Formate/glycerate dehydrogenase catalytic domain-like"/>
    <property type="match status" value="1"/>
</dbReference>
<gene>
    <name evidence="7" type="ORF">AsAng_0047210</name>
</gene>
<dbReference type="InterPro" id="IPR006139">
    <property type="entry name" value="D-isomer_2_OHA_DH_cat_dom"/>
</dbReference>
<dbReference type="Gene3D" id="3.40.50.720">
    <property type="entry name" value="NAD(P)-binding Rossmann-like Domain"/>
    <property type="match status" value="2"/>
</dbReference>
<protein>
    <submittedName>
        <fullName evidence="7">D-2-hydroxyacid dehydrogenase</fullName>
    </submittedName>
</protein>
<evidence type="ECO:0000256" key="1">
    <source>
        <dbReference type="ARBA" id="ARBA00005854"/>
    </source>
</evidence>